<protein>
    <submittedName>
        <fullName evidence="2">DNA repair protein</fullName>
    </submittedName>
</protein>
<keyword evidence="1" id="KW-0812">Transmembrane</keyword>
<dbReference type="EMBL" id="JAAATX020000001">
    <property type="protein sequence ID" value="MBU9696422.1"/>
    <property type="molecule type" value="Genomic_DNA"/>
</dbReference>
<keyword evidence="1" id="KW-1133">Transmembrane helix</keyword>
<keyword evidence="1" id="KW-0472">Membrane</keyword>
<keyword evidence="3" id="KW-1185">Reference proteome</keyword>
<feature type="transmembrane region" description="Helical" evidence="1">
    <location>
        <begin position="72"/>
        <end position="92"/>
    </location>
</feature>
<evidence type="ECO:0000256" key="1">
    <source>
        <dbReference type="SAM" id="Phobius"/>
    </source>
</evidence>
<sequence length="264" mass="29586">MVDECPVAVMIPDLSGYTKPLLRWGQGFALWLASLVALGMVACCVAAGLGLIPWPEMQLAWNGAPLPEAGKWAQIALTVFAVLIALVLPANARMARLEHSHRSFAINLEDVTRAYRIAHSADRAGVFALSGEFEAVRARLEHLRRHPDLSMLEPELLQLAAEMSFLSRDLARTYSDDRVARARAFLKQRQEEAEAVADRIAIARRTVDELRRWLADIEADELKSERQIKRLEEDLREILPQLGYAMELDDPREGTIVQLAKQGK</sequence>
<organism evidence="2 3">
    <name type="scientific">Paragemmobacter amnigenus</name>
    <dbReference type="NCBI Taxonomy" id="2852097"/>
    <lineage>
        <taxon>Bacteria</taxon>
        <taxon>Pseudomonadati</taxon>
        <taxon>Pseudomonadota</taxon>
        <taxon>Alphaproteobacteria</taxon>
        <taxon>Rhodobacterales</taxon>
        <taxon>Paracoccaceae</taxon>
        <taxon>Paragemmobacter</taxon>
    </lineage>
</organism>
<evidence type="ECO:0000313" key="3">
    <source>
        <dbReference type="Proteomes" id="UP000731907"/>
    </source>
</evidence>
<gene>
    <name evidence="2" type="ORF">GU927_001045</name>
</gene>
<evidence type="ECO:0000313" key="2">
    <source>
        <dbReference type="EMBL" id="MBU9696422.1"/>
    </source>
</evidence>
<feature type="transmembrane region" description="Helical" evidence="1">
    <location>
        <begin position="28"/>
        <end position="52"/>
    </location>
</feature>
<reference evidence="2 3" key="1">
    <citation type="submission" date="2021-06" db="EMBL/GenBank/DDBJ databases">
        <title>Rhodobacteraceae bacterium strain HSP-20.</title>
        <authorList>
            <person name="Chen W.-M."/>
        </authorList>
    </citation>
    <scope>NUCLEOTIDE SEQUENCE [LARGE SCALE GENOMIC DNA]</scope>
    <source>
        <strain evidence="2 3">HSP-20</strain>
    </source>
</reference>
<name>A0ABS6IZ52_9RHOB</name>
<dbReference type="Proteomes" id="UP000731907">
    <property type="component" value="Unassembled WGS sequence"/>
</dbReference>
<proteinExistence type="predicted"/>
<accession>A0ABS6IZ52</accession>
<comment type="caution">
    <text evidence="2">The sequence shown here is derived from an EMBL/GenBank/DDBJ whole genome shotgun (WGS) entry which is preliminary data.</text>
</comment>
<dbReference type="RefSeq" id="WP_217765498.1">
    <property type="nucleotide sequence ID" value="NZ_JAAATX020000001.1"/>
</dbReference>